<dbReference type="SUPFAM" id="SSF52540">
    <property type="entry name" value="P-loop containing nucleoside triphosphate hydrolases"/>
    <property type="match status" value="4"/>
</dbReference>
<dbReference type="InterPro" id="IPR001650">
    <property type="entry name" value="Helicase_C-like"/>
</dbReference>
<dbReference type="Gene3D" id="2.40.10.170">
    <property type="match status" value="1"/>
</dbReference>
<dbReference type="GO" id="GO:0006355">
    <property type="term" value="P:regulation of DNA-templated transcription"/>
    <property type="evidence" value="ECO:0007669"/>
    <property type="project" value="UniProtKB-UniRule"/>
</dbReference>
<keyword evidence="11 15" id="KW-0234">DNA repair</keyword>
<evidence type="ECO:0000256" key="12">
    <source>
        <dbReference type="ARBA" id="ARBA00061104"/>
    </source>
</evidence>
<dbReference type="HAMAP" id="MF_00969">
    <property type="entry name" value="TRCF"/>
    <property type="match status" value="1"/>
</dbReference>
<keyword evidence="5" id="KW-0228">DNA excision</keyword>
<keyword evidence="4 15" id="KW-0227">DNA damage</keyword>
<dbReference type="InterPro" id="IPR041471">
    <property type="entry name" value="UvrB_inter"/>
</dbReference>
<dbReference type="GO" id="GO:0004386">
    <property type="term" value="F:helicase activity"/>
    <property type="evidence" value="ECO:0007669"/>
    <property type="project" value="UniProtKB-KW"/>
</dbReference>
<dbReference type="AlphaFoldDB" id="D7UUI1"/>
<dbReference type="SUPFAM" id="SSF143517">
    <property type="entry name" value="TRCF domain-like"/>
    <property type="match status" value="1"/>
</dbReference>
<reference evidence="19" key="1">
    <citation type="submission" date="2010-06" db="EMBL/GenBank/DDBJ databases">
        <authorList>
            <person name="Muzny D."/>
            <person name="Qin X."/>
            <person name="Buhay C."/>
            <person name="Dugan-Rocha S."/>
            <person name="Ding Y."/>
            <person name="Chen G."/>
            <person name="Hawes A."/>
            <person name="Holder M."/>
            <person name="Jhangiani S."/>
            <person name="Johnson A."/>
            <person name="Khan Z."/>
            <person name="Li Z."/>
            <person name="Liu W."/>
            <person name="Liu X."/>
            <person name="Perez L."/>
            <person name="Shen H."/>
            <person name="Wang Q."/>
            <person name="Watt J."/>
            <person name="Xi L."/>
            <person name="Xin Y."/>
            <person name="Zhou J."/>
            <person name="Deng J."/>
            <person name="Jiang H."/>
            <person name="Liu Y."/>
            <person name="Qu J."/>
            <person name="Song X.-Z."/>
            <person name="Zhang L."/>
            <person name="Villasana D."/>
            <person name="Johnson A."/>
            <person name="Liu J."/>
            <person name="Liyanage D."/>
            <person name="Lorensuhewa L."/>
            <person name="Robinson T."/>
            <person name="Song A."/>
            <person name="Song B.-B."/>
            <person name="Dinh H."/>
            <person name="Thornton R."/>
            <person name="Coyle M."/>
            <person name="Francisco L."/>
            <person name="Jackson L."/>
            <person name="Javaid M."/>
            <person name="Korchina V."/>
            <person name="Kovar C."/>
            <person name="Mata R."/>
            <person name="Mathew T."/>
            <person name="Ngo R."/>
            <person name="Nguyen L."/>
            <person name="Nguyen N."/>
            <person name="Okwuonu G."/>
            <person name="Ongeri F."/>
            <person name="Pham C."/>
            <person name="Simmons D."/>
            <person name="Wilczek-Boney K."/>
            <person name="Hale W."/>
            <person name="Jakkamsetti A."/>
            <person name="Pham P."/>
            <person name="Ruth R."/>
            <person name="San Lucas F."/>
            <person name="Warren J."/>
            <person name="Zhang J."/>
            <person name="Zhao Z."/>
            <person name="Zhou C."/>
            <person name="Zhu D."/>
            <person name="Lee S."/>
            <person name="Bess C."/>
            <person name="Blankenburg K."/>
            <person name="Forbes L."/>
            <person name="Fu Q."/>
            <person name="Gubbala S."/>
            <person name="Hirani K."/>
            <person name="Jayaseelan J.C."/>
            <person name="Lara F."/>
            <person name="Munidasa M."/>
            <person name="Palculict T."/>
            <person name="Patil S."/>
            <person name="Pu L.-L."/>
            <person name="Saada N."/>
            <person name="Tang L."/>
            <person name="Weissenberger G."/>
            <person name="Zhu Y."/>
            <person name="Hemphill L."/>
            <person name="Shang Y."/>
            <person name="Youmans B."/>
            <person name="Ayvaz T."/>
            <person name="Ross M."/>
            <person name="Santibanez J."/>
            <person name="Aqrawi P."/>
            <person name="Gross S."/>
            <person name="Joshi V."/>
            <person name="Fowler G."/>
            <person name="Nazareth L."/>
            <person name="Reid J."/>
            <person name="Worley K."/>
            <person name="Petrosino J."/>
            <person name="Highlander S."/>
            <person name="Gibbs R."/>
        </authorList>
    </citation>
    <scope>NUCLEOTIDE SEQUENCE [LARGE SCALE GENOMIC DNA]</scope>
    <source>
        <strain evidence="19">DSM 20601</strain>
    </source>
</reference>
<dbReference type="EMBL" id="ACCR02000002">
    <property type="protein sequence ID" value="EFI84907.1"/>
    <property type="molecule type" value="Genomic_DNA"/>
</dbReference>
<dbReference type="Gene3D" id="3.40.50.11180">
    <property type="match status" value="1"/>
</dbReference>
<dbReference type="NCBIfam" id="TIGR00580">
    <property type="entry name" value="mfd"/>
    <property type="match status" value="1"/>
</dbReference>
<evidence type="ECO:0000256" key="11">
    <source>
        <dbReference type="ARBA" id="ARBA00023204"/>
    </source>
</evidence>
<protein>
    <recommendedName>
        <fullName evidence="14 15">Transcription-repair-coupling factor</fullName>
        <shortName evidence="15">TRCF</shortName>
        <ecNumber evidence="15">3.6.4.-</ecNumber>
    </recommendedName>
</protein>
<evidence type="ECO:0000256" key="5">
    <source>
        <dbReference type="ARBA" id="ARBA00022769"/>
    </source>
</evidence>
<evidence type="ECO:0000256" key="6">
    <source>
        <dbReference type="ARBA" id="ARBA00022801"/>
    </source>
</evidence>
<dbReference type="InterPro" id="IPR003711">
    <property type="entry name" value="CarD-like/TRCF_RID"/>
</dbReference>
<dbReference type="EC" id="3.6.4.-" evidence="15"/>
<organism evidence="19 20">
    <name type="scientific">Listeria grayi DSM 20601</name>
    <dbReference type="NCBI Taxonomy" id="525367"/>
    <lineage>
        <taxon>Bacteria</taxon>
        <taxon>Bacillati</taxon>
        <taxon>Bacillota</taxon>
        <taxon>Bacilli</taxon>
        <taxon>Bacillales</taxon>
        <taxon>Listeriaceae</taxon>
        <taxon>Listeria</taxon>
    </lineage>
</organism>
<feature type="domain" description="Helicase ATP-binding" evidence="17">
    <location>
        <begin position="646"/>
        <end position="807"/>
    </location>
</feature>
<dbReference type="Pfam" id="PF00270">
    <property type="entry name" value="DEAD"/>
    <property type="match status" value="1"/>
</dbReference>
<sequence length="1186" mass="135806">MMKERNEMEGLKQLLYDQKDIQSIIKALDDKKAAQLVTGLSGSARALFASVVESAGKRTVLIVTHNLYHAQKLYDDLESLVDKDKLFLYPADELISSELSVSSPELRGQRVEVLQFLLSQKPGVVVVPVAGLRRILPPKSLWQKNNLTITQGEEIEPNQLRERLVTMGYTASQMVNTPGEFSVRGGIIDVYPITEEFPVRIELFDTEIDSLRYFDVETQRSQKKVNTFQLLPATEILIEQEDFPAIVTRLEKHLAASLQALSKDEDKQTLMENIEEDLELLRSGIKPDMLFKYIGFIYEQQGTLLDYAAENTVLMLDEYARIQETEERLEKEEADWQVEQLEALKTVRDVALSHQLKPLLDNHQLPMIYLSLFQKAGNIRITKTTNLVYKQMQQFHGQMNILKTELDSWHKNNYAVILLAPNLERAEKMQQTLADYEMESVILKREQDVPKYGVVQFLIGDFNNGFELPLAKFVVVSEAELFNKKTVKKTKKRQKLSNAERIQSYSELKVGDYVVHINHGIARYVGMETLNIGGVHKDYLNLIYQGEDKLFVPVDQLEMIQKYVGSEGKAPRLHKLGGTEWKRVKSKVKASVQDIADDLIKLYAEREAEKGYAFTPDSEMQREFEDAFPYQETDDQIRSIKEIKKDMERPRPMDRLLVGDVGYGKTEVALRAAFKAIMDGKQVAFLVPTTILAQQHYETMKERFQGFPIEVGLLSRFRTKKQQNETLEGLKKGTVDIVVGTHRLLSKDVVYSDLGFLVVDEEQRFGVTHKEKIKTIRAKIDVLTLTATPIPRTLHMSMLGVRDLSVIETPPANRFPVQTYVAERNNVMIREAIERELAREGQVYYLYNRVESIVQKADEISALVPDARVAFAHGQMTETELESVIVSFLEGEYDVLVTTTIIETGVDIPNVNTLFVQDADRMGLSQLYQLRGRVGRSNRIAYAYFMYQKDKVLREEAEKRLQAIKEFTELGSGFKIAMRDLSIRGAGNILGAQQHGFIDSVGFDLYSQMLKEAIEARQPSEERKERVPTVEIDLELDAYIPEYYISDGRQKIEMYKRFRSITERDELEELQADLIDRFGDYPDEVEYLVTITELKIAALIVGVESVKQEPKKVTILLSDKGTQQIQGDKVMQTISEYGRNVGIGMEGTRLKLTMNIQRKQQKEWLEQLKVMVEKLQHARKETVASS</sequence>
<dbReference type="GO" id="GO:0016887">
    <property type="term" value="F:ATP hydrolysis activity"/>
    <property type="evidence" value="ECO:0007669"/>
    <property type="project" value="InterPro"/>
</dbReference>
<dbReference type="InterPro" id="IPR014001">
    <property type="entry name" value="Helicase_ATP-bd"/>
</dbReference>
<keyword evidence="7" id="KW-0347">Helicase</keyword>
<dbReference type="PROSITE" id="PS51194">
    <property type="entry name" value="HELICASE_CTER"/>
    <property type="match status" value="1"/>
</dbReference>
<dbReference type="HOGENOM" id="CLU_005122_1_3_9"/>
<evidence type="ECO:0000256" key="13">
    <source>
        <dbReference type="ARBA" id="ARBA00061399"/>
    </source>
</evidence>
<dbReference type="InterPro" id="IPR004807">
    <property type="entry name" value="UvrB"/>
</dbReference>
<dbReference type="InterPro" id="IPR037235">
    <property type="entry name" value="TRCF-like_C_D7"/>
</dbReference>
<evidence type="ECO:0000256" key="10">
    <source>
        <dbReference type="ARBA" id="ARBA00023125"/>
    </source>
</evidence>
<comment type="function">
    <text evidence="15">Couples transcription and DNA repair by recognizing RNA polymerase (RNAP) stalled at DNA lesions. Mediates ATP-dependent release of RNAP and its truncated transcript from the DNA, and recruitment of nucleotide excision repair machinery to the damaged site.</text>
</comment>
<evidence type="ECO:0000256" key="15">
    <source>
        <dbReference type="HAMAP-Rule" id="MF_00969"/>
    </source>
</evidence>
<dbReference type="SUPFAM" id="SSF141259">
    <property type="entry name" value="CarD-like"/>
    <property type="match status" value="1"/>
</dbReference>
<feature type="coiled-coil region" evidence="16">
    <location>
        <begin position="315"/>
        <end position="342"/>
    </location>
</feature>
<dbReference type="SMART" id="SM00982">
    <property type="entry name" value="TRCF"/>
    <property type="match status" value="1"/>
</dbReference>
<dbReference type="PROSITE" id="PS51192">
    <property type="entry name" value="HELICASE_ATP_BIND_1"/>
    <property type="match status" value="1"/>
</dbReference>
<dbReference type="GO" id="GO:0009380">
    <property type="term" value="C:excinuclease repair complex"/>
    <property type="evidence" value="ECO:0007669"/>
    <property type="project" value="InterPro"/>
</dbReference>
<evidence type="ECO:0000256" key="1">
    <source>
        <dbReference type="ARBA" id="ARBA00004496"/>
    </source>
</evidence>
<dbReference type="GO" id="GO:0000716">
    <property type="term" value="P:transcription-coupled nucleotide-excision repair, DNA damage recognition"/>
    <property type="evidence" value="ECO:0007669"/>
    <property type="project" value="UniProtKB-UniRule"/>
</dbReference>
<dbReference type="Proteomes" id="UP000010119">
    <property type="component" value="Unassembled WGS sequence"/>
</dbReference>
<comment type="similarity">
    <text evidence="12 15">In the N-terminal section; belongs to the UvrB family.</text>
</comment>
<dbReference type="SMART" id="SM00487">
    <property type="entry name" value="DEXDc"/>
    <property type="match status" value="1"/>
</dbReference>
<evidence type="ECO:0000256" key="3">
    <source>
        <dbReference type="ARBA" id="ARBA00022741"/>
    </source>
</evidence>
<evidence type="ECO:0000256" key="4">
    <source>
        <dbReference type="ARBA" id="ARBA00022763"/>
    </source>
</evidence>
<dbReference type="InterPro" id="IPR005118">
    <property type="entry name" value="TRCF_C"/>
</dbReference>
<dbReference type="GO" id="GO:0005524">
    <property type="term" value="F:ATP binding"/>
    <property type="evidence" value="ECO:0007669"/>
    <property type="project" value="UniProtKB-UniRule"/>
</dbReference>
<feature type="domain" description="Helicase C-terminal" evidence="18">
    <location>
        <begin position="832"/>
        <end position="982"/>
    </location>
</feature>
<evidence type="ECO:0000256" key="16">
    <source>
        <dbReference type="SAM" id="Coils"/>
    </source>
</evidence>
<evidence type="ECO:0000313" key="19">
    <source>
        <dbReference type="EMBL" id="EFI84907.1"/>
    </source>
</evidence>
<keyword evidence="6 15" id="KW-0378">Hydrolase</keyword>
<dbReference type="InterPro" id="IPR011545">
    <property type="entry name" value="DEAD/DEAH_box_helicase_dom"/>
</dbReference>
<keyword evidence="10 15" id="KW-0238">DNA-binding</keyword>
<dbReference type="Gene3D" id="3.30.2060.10">
    <property type="entry name" value="Penicillin-binding protein 1b domain"/>
    <property type="match status" value="1"/>
</dbReference>
<accession>D7UUI1</accession>
<evidence type="ECO:0000256" key="7">
    <source>
        <dbReference type="ARBA" id="ARBA00022806"/>
    </source>
</evidence>
<dbReference type="STRING" id="525367.HMPREF0556_10106"/>
<keyword evidence="8 15" id="KW-0067">ATP-binding</keyword>
<evidence type="ECO:0000256" key="8">
    <source>
        <dbReference type="ARBA" id="ARBA00022840"/>
    </source>
</evidence>
<dbReference type="Pfam" id="PF03461">
    <property type="entry name" value="TRCF"/>
    <property type="match status" value="1"/>
</dbReference>
<dbReference type="Gene3D" id="3.90.1150.50">
    <property type="entry name" value="Transcription-repair-coupling factor, D7 domain"/>
    <property type="match status" value="1"/>
</dbReference>
<evidence type="ECO:0000313" key="20">
    <source>
        <dbReference type="Proteomes" id="UP000010119"/>
    </source>
</evidence>
<dbReference type="Gene3D" id="3.40.50.300">
    <property type="entry name" value="P-loop containing nucleotide triphosphate hydrolases"/>
    <property type="match status" value="2"/>
</dbReference>
<comment type="caution">
    <text evidence="19">The sequence shown here is derived from an EMBL/GenBank/DDBJ whole genome shotgun (WGS) entry which is preliminary data.</text>
</comment>
<keyword evidence="16" id="KW-0175">Coiled coil</keyword>
<name>D7UUI1_LISGR</name>
<dbReference type="Pfam" id="PF00271">
    <property type="entry name" value="Helicase_C"/>
    <property type="match status" value="1"/>
</dbReference>
<dbReference type="Pfam" id="PF17757">
    <property type="entry name" value="UvrB_inter"/>
    <property type="match status" value="1"/>
</dbReference>
<evidence type="ECO:0000259" key="18">
    <source>
        <dbReference type="PROSITE" id="PS51194"/>
    </source>
</evidence>
<dbReference type="PANTHER" id="PTHR24029">
    <property type="entry name" value="UVRABC SYSTEM PROTEIN B"/>
    <property type="match status" value="1"/>
</dbReference>
<evidence type="ECO:0000256" key="14">
    <source>
        <dbReference type="ARBA" id="ARBA00070128"/>
    </source>
</evidence>
<proteinExistence type="inferred from homology"/>
<dbReference type="InterPro" id="IPR036101">
    <property type="entry name" value="CarD-like/TRCF_RID_sf"/>
</dbReference>
<dbReference type="SMART" id="SM01058">
    <property type="entry name" value="CarD_TRCF"/>
    <property type="match status" value="1"/>
</dbReference>
<comment type="subcellular location">
    <subcellularLocation>
        <location evidence="1 15">Cytoplasm</location>
    </subcellularLocation>
</comment>
<dbReference type="Pfam" id="PF02559">
    <property type="entry name" value="CarD_TRCF_RID"/>
    <property type="match status" value="1"/>
</dbReference>
<dbReference type="SMART" id="SM00490">
    <property type="entry name" value="HELICc"/>
    <property type="match status" value="1"/>
</dbReference>
<dbReference type="InterPro" id="IPR004576">
    <property type="entry name" value="Mfd"/>
</dbReference>
<keyword evidence="2 15" id="KW-0963">Cytoplasm</keyword>
<dbReference type="PANTHER" id="PTHR24029:SF1">
    <property type="entry name" value="TRANSCRIPTION-REPAIR-COUPLING FACTOR"/>
    <property type="match status" value="1"/>
</dbReference>
<dbReference type="InterPro" id="IPR027417">
    <property type="entry name" value="P-loop_NTPase"/>
</dbReference>
<keyword evidence="9" id="KW-0267">Excision nuclease</keyword>
<dbReference type="GO" id="GO:0003684">
    <property type="term" value="F:damaged DNA binding"/>
    <property type="evidence" value="ECO:0007669"/>
    <property type="project" value="InterPro"/>
</dbReference>
<keyword evidence="3 15" id="KW-0547">Nucleotide-binding</keyword>
<dbReference type="GO" id="GO:0005737">
    <property type="term" value="C:cytoplasm"/>
    <property type="evidence" value="ECO:0007669"/>
    <property type="project" value="UniProtKB-SubCell"/>
</dbReference>
<dbReference type="FunFam" id="3.40.50.300:FF:000546">
    <property type="entry name" value="Transcription-repair-coupling factor"/>
    <property type="match status" value="1"/>
</dbReference>
<dbReference type="CDD" id="cd17991">
    <property type="entry name" value="DEXHc_TRCF"/>
    <property type="match status" value="1"/>
</dbReference>
<evidence type="ECO:0000259" key="17">
    <source>
        <dbReference type="PROSITE" id="PS51192"/>
    </source>
</evidence>
<evidence type="ECO:0000256" key="9">
    <source>
        <dbReference type="ARBA" id="ARBA00022881"/>
    </source>
</evidence>
<gene>
    <name evidence="15 19" type="primary">mfd</name>
    <name evidence="19" type="ORF">HMPREF0556_10106</name>
</gene>
<comment type="similarity">
    <text evidence="13 15">In the C-terminal section; belongs to the helicase family. RecG subfamily.</text>
</comment>
<evidence type="ECO:0000256" key="2">
    <source>
        <dbReference type="ARBA" id="ARBA00022490"/>
    </source>
</evidence>
<keyword evidence="20" id="KW-1185">Reference proteome</keyword>
<dbReference type="eggNOG" id="COG1197">
    <property type="taxonomic scope" value="Bacteria"/>
</dbReference>